<evidence type="ECO:0000313" key="2">
    <source>
        <dbReference type="EMBL" id="MBD2735995.1"/>
    </source>
</evidence>
<accession>A0ABR8K943</accession>
<sequence>MKRIFKFLSLFIASVLSILLLVSLVADAHWDGYADDDYGSYNSYKLPYNSDFPKAYYPYAQRPDGCSLPWEEPGLHDKFQFGSYEANFRPACYEHDKCFYTIGSSFDECSRNFYAATRAACEKAAGESPVTTFFSGGISVATCYTWATSTFGAVWSDGGWTAFRAAQNMQHRYMAWVNSILNSSKNSPVGYFDNGATVFYSDGNTHCGFVSETHLSFYQKVISVPNLGRQDPNNFGAYTGACVMPTGYFENGGTVYFSAGNGSFCGFPSGEAFDSHRRSRPQETLWGRLDVAPSKFLTYTGVCE</sequence>
<dbReference type="SUPFAM" id="SSF48619">
    <property type="entry name" value="Phospholipase A2, PLA2"/>
    <property type="match status" value="1"/>
</dbReference>
<proteinExistence type="predicted"/>
<protein>
    <submittedName>
        <fullName evidence="2">Uncharacterized protein</fullName>
    </submittedName>
</protein>
<comment type="caution">
    <text evidence="2">The sequence shown here is derived from an EMBL/GenBank/DDBJ whole genome shotgun (WGS) entry which is preliminary data.</text>
</comment>
<gene>
    <name evidence="2" type="ORF">H6H03_19215</name>
</gene>
<keyword evidence="3" id="KW-1185">Reference proteome</keyword>
<organism evidence="2 3">
    <name type="scientific">Nostoc paludosum FACHB-159</name>
    <dbReference type="NCBI Taxonomy" id="2692908"/>
    <lineage>
        <taxon>Bacteria</taxon>
        <taxon>Bacillati</taxon>
        <taxon>Cyanobacteriota</taxon>
        <taxon>Cyanophyceae</taxon>
        <taxon>Nostocales</taxon>
        <taxon>Nostocaceae</taxon>
        <taxon>Nostoc</taxon>
    </lineage>
</organism>
<dbReference type="RefSeq" id="WP_190956655.1">
    <property type="nucleotide sequence ID" value="NZ_JACJTU010000018.1"/>
</dbReference>
<name>A0ABR8K943_9NOSO</name>
<dbReference type="EMBL" id="JACJTU010000018">
    <property type="protein sequence ID" value="MBD2735995.1"/>
    <property type="molecule type" value="Genomic_DNA"/>
</dbReference>
<feature type="signal peptide" evidence="1">
    <location>
        <begin position="1"/>
        <end position="28"/>
    </location>
</feature>
<evidence type="ECO:0000256" key="1">
    <source>
        <dbReference type="SAM" id="SignalP"/>
    </source>
</evidence>
<reference evidence="2 3" key="1">
    <citation type="journal article" date="2020" name="ISME J.">
        <title>Comparative genomics reveals insights into cyanobacterial evolution and habitat adaptation.</title>
        <authorList>
            <person name="Chen M.Y."/>
            <person name="Teng W.K."/>
            <person name="Zhao L."/>
            <person name="Hu C.X."/>
            <person name="Zhou Y.K."/>
            <person name="Han B.P."/>
            <person name="Song L.R."/>
            <person name="Shu W.S."/>
        </authorList>
    </citation>
    <scope>NUCLEOTIDE SEQUENCE [LARGE SCALE GENOMIC DNA]</scope>
    <source>
        <strain evidence="2 3">FACHB-159</strain>
    </source>
</reference>
<feature type="chain" id="PRO_5045518664" evidence="1">
    <location>
        <begin position="29"/>
        <end position="304"/>
    </location>
</feature>
<dbReference type="Proteomes" id="UP000637383">
    <property type="component" value="Unassembled WGS sequence"/>
</dbReference>
<dbReference type="Gene3D" id="1.20.90.10">
    <property type="entry name" value="Phospholipase A2 domain"/>
    <property type="match status" value="1"/>
</dbReference>
<dbReference type="InterPro" id="IPR036444">
    <property type="entry name" value="PLipase_A2_dom_sf"/>
</dbReference>
<evidence type="ECO:0000313" key="3">
    <source>
        <dbReference type="Proteomes" id="UP000637383"/>
    </source>
</evidence>
<keyword evidence="1" id="KW-0732">Signal</keyword>